<reference evidence="3 4" key="1">
    <citation type="submission" date="2024-09" db="EMBL/GenBank/DDBJ databases">
        <title>Rethinking Asexuality: The Enigmatic Case of Functional Sexual Genes in Lepraria (Stereocaulaceae).</title>
        <authorList>
            <person name="Doellman M."/>
            <person name="Sun Y."/>
            <person name="Barcenas-Pena A."/>
            <person name="Lumbsch H.T."/>
            <person name="Grewe F."/>
        </authorList>
    </citation>
    <scope>NUCLEOTIDE SEQUENCE [LARGE SCALE GENOMIC DNA]</scope>
    <source>
        <strain evidence="3 4">Grewe 0041</strain>
    </source>
</reference>
<sequence>MPSFERRSVVHAQEISHQQLSKSDIITRASEEKFNKYTCRQSNNRSLPRNLPHNQHAKADNTSMSSDTIFMVAHAPPTSTPIFHPEPSQLYSQDEALGNFPEWIIALAGSGTVAALWLTLVVTGWLMGLCRVRDPAQPPINRRPNLPNVPAVFAQANRRAIRRSSPPANPSVNPAINIDVAFPTPGAYGPTTLNFIFNRPRV</sequence>
<keyword evidence="2" id="KW-0472">Membrane</keyword>
<gene>
    <name evidence="3" type="ORF">ABVK25_002496</name>
</gene>
<evidence type="ECO:0000256" key="1">
    <source>
        <dbReference type="SAM" id="MobiDB-lite"/>
    </source>
</evidence>
<comment type="caution">
    <text evidence="3">The sequence shown here is derived from an EMBL/GenBank/DDBJ whole genome shotgun (WGS) entry which is preliminary data.</text>
</comment>
<dbReference type="Proteomes" id="UP001590951">
    <property type="component" value="Unassembled WGS sequence"/>
</dbReference>
<name>A0ABR4BNA8_9LECA</name>
<keyword evidence="2" id="KW-0812">Transmembrane</keyword>
<keyword evidence="2" id="KW-1133">Transmembrane helix</keyword>
<protein>
    <submittedName>
        <fullName evidence="3">Uncharacterized protein</fullName>
    </submittedName>
</protein>
<evidence type="ECO:0000313" key="3">
    <source>
        <dbReference type="EMBL" id="KAL2057443.1"/>
    </source>
</evidence>
<accession>A0ABR4BNA8</accession>
<evidence type="ECO:0000313" key="4">
    <source>
        <dbReference type="Proteomes" id="UP001590951"/>
    </source>
</evidence>
<dbReference type="EMBL" id="JBHFEH010000005">
    <property type="protein sequence ID" value="KAL2057443.1"/>
    <property type="molecule type" value="Genomic_DNA"/>
</dbReference>
<evidence type="ECO:0000256" key="2">
    <source>
        <dbReference type="SAM" id="Phobius"/>
    </source>
</evidence>
<feature type="transmembrane region" description="Helical" evidence="2">
    <location>
        <begin position="103"/>
        <end position="127"/>
    </location>
</feature>
<proteinExistence type="predicted"/>
<organism evidence="3 4">
    <name type="scientific">Lepraria finkii</name>
    <dbReference type="NCBI Taxonomy" id="1340010"/>
    <lineage>
        <taxon>Eukaryota</taxon>
        <taxon>Fungi</taxon>
        <taxon>Dikarya</taxon>
        <taxon>Ascomycota</taxon>
        <taxon>Pezizomycotina</taxon>
        <taxon>Lecanoromycetes</taxon>
        <taxon>OSLEUM clade</taxon>
        <taxon>Lecanoromycetidae</taxon>
        <taxon>Lecanorales</taxon>
        <taxon>Lecanorineae</taxon>
        <taxon>Stereocaulaceae</taxon>
        <taxon>Lepraria</taxon>
    </lineage>
</organism>
<keyword evidence="4" id="KW-1185">Reference proteome</keyword>
<feature type="region of interest" description="Disordered" evidence="1">
    <location>
        <begin position="42"/>
        <end position="61"/>
    </location>
</feature>